<reference evidence="2" key="1">
    <citation type="journal article" date="2011" name="PLoS Genet.">
        <title>Genomic analysis of the necrotrophic fungal pathogens Sclerotinia sclerotiorum and Botrytis cinerea.</title>
        <authorList>
            <person name="Amselem J."/>
            <person name="Cuomo C.A."/>
            <person name="van Kan J.A."/>
            <person name="Viaud M."/>
            <person name="Benito E.P."/>
            <person name="Couloux A."/>
            <person name="Coutinho P.M."/>
            <person name="de Vries R.P."/>
            <person name="Dyer P.S."/>
            <person name="Fillinger S."/>
            <person name="Fournier E."/>
            <person name="Gout L."/>
            <person name="Hahn M."/>
            <person name="Kohn L."/>
            <person name="Lapalu N."/>
            <person name="Plummer K.M."/>
            <person name="Pradier J.M."/>
            <person name="Quevillon E."/>
            <person name="Sharon A."/>
            <person name="Simon A."/>
            <person name="ten Have A."/>
            <person name="Tudzynski B."/>
            <person name="Tudzynski P."/>
            <person name="Wincker P."/>
            <person name="Andrew M."/>
            <person name="Anthouard V."/>
            <person name="Beever R.E."/>
            <person name="Beffa R."/>
            <person name="Benoit I."/>
            <person name="Bouzid O."/>
            <person name="Brault B."/>
            <person name="Chen Z."/>
            <person name="Choquer M."/>
            <person name="Collemare J."/>
            <person name="Cotton P."/>
            <person name="Danchin E.G."/>
            <person name="Da Silva C."/>
            <person name="Gautier A."/>
            <person name="Giraud C."/>
            <person name="Giraud T."/>
            <person name="Gonzalez C."/>
            <person name="Grossetete S."/>
            <person name="Guldener U."/>
            <person name="Henrissat B."/>
            <person name="Howlett B.J."/>
            <person name="Kodira C."/>
            <person name="Kretschmer M."/>
            <person name="Lappartient A."/>
            <person name="Leroch M."/>
            <person name="Levis C."/>
            <person name="Mauceli E."/>
            <person name="Neuveglise C."/>
            <person name="Oeser B."/>
            <person name="Pearson M."/>
            <person name="Poulain J."/>
            <person name="Poussereau N."/>
            <person name="Quesneville H."/>
            <person name="Rascle C."/>
            <person name="Schumacher J."/>
            <person name="Segurens B."/>
            <person name="Sexton A."/>
            <person name="Silva E."/>
            <person name="Sirven C."/>
            <person name="Soanes D.M."/>
            <person name="Talbot N.J."/>
            <person name="Templeton M."/>
            <person name="Yandava C."/>
            <person name="Yarden O."/>
            <person name="Zeng Q."/>
            <person name="Rollins J.A."/>
            <person name="Lebrun M.H."/>
            <person name="Dickman M."/>
        </authorList>
    </citation>
    <scope>NUCLEOTIDE SEQUENCE [LARGE SCALE GENOMIC DNA]</scope>
    <source>
        <strain evidence="2">ATCC 18683 / 1980 / Ss-1</strain>
    </source>
</reference>
<dbReference type="STRING" id="665079.A7EET6"/>
<protein>
    <submittedName>
        <fullName evidence="1">Uncharacterized protein</fullName>
    </submittedName>
</protein>
<accession>A7EET6</accession>
<evidence type="ECO:0000313" key="1">
    <source>
        <dbReference type="EMBL" id="EDO01352.1"/>
    </source>
</evidence>
<gene>
    <name evidence="1" type="ORF">SS1G_03826</name>
</gene>
<dbReference type="RefSeq" id="XP_001595737.1">
    <property type="nucleotide sequence ID" value="XM_001595687.1"/>
</dbReference>
<dbReference type="EMBL" id="CH476624">
    <property type="protein sequence ID" value="EDO01352.1"/>
    <property type="molecule type" value="Genomic_DNA"/>
</dbReference>
<keyword evidence="2" id="KW-1185">Reference proteome</keyword>
<dbReference type="KEGG" id="ssl:SS1G_03826"/>
<dbReference type="GeneID" id="5491864"/>
<sequence>MRELRGGRERLKERVKLKERDLWGYGVGREDDRKERQMREIARVFGELRLEMEEVKRDVERLRGS</sequence>
<organism evidence="1 2">
    <name type="scientific">Sclerotinia sclerotiorum (strain ATCC 18683 / 1980 / Ss-1)</name>
    <name type="common">White mold</name>
    <name type="synonym">Whetzelinia sclerotiorum</name>
    <dbReference type="NCBI Taxonomy" id="665079"/>
    <lineage>
        <taxon>Eukaryota</taxon>
        <taxon>Fungi</taxon>
        <taxon>Dikarya</taxon>
        <taxon>Ascomycota</taxon>
        <taxon>Pezizomycotina</taxon>
        <taxon>Leotiomycetes</taxon>
        <taxon>Helotiales</taxon>
        <taxon>Sclerotiniaceae</taxon>
        <taxon>Sclerotinia</taxon>
    </lineage>
</organism>
<dbReference type="AlphaFoldDB" id="A7EET6"/>
<dbReference type="HOGENOM" id="CLU_2851080_0_0_1"/>
<dbReference type="Proteomes" id="UP000001312">
    <property type="component" value="Unassembled WGS sequence"/>
</dbReference>
<evidence type="ECO:0000313" key="2">
    <source>
        <dbReference type="Proteomes" id="UP000001312"/>
    </source>
</evidence>
<proteinExistence type="predicted"/>
<dbReference type="InParanoid" id="A7EET6"/>
<name>A7EET6_SCLS1</name>